<dbReference type="SMART" id="SM00422">
    <property type="entry name" value="HTH_MERR"/>
    <property type="match status" value="1"/>
</dbReference>
<evidence type="ECO:0000313" key="8">
    <source>
        <dbReference type="EMBL" id="MBN1572212.1"/>
    </source>
</evidence>
<evidence type="ECO:0000256" key="2">
    <source>
        <dbReference type="ARBA" id="ARBA00023015"/>
    </source>
</evidence>
<dbReference type="InterPro" id="IPR009061">
    <property type="entry name" value="DNA-bd_dom_put_sf"/>
</dbReference>
<evidence type="ECO:0000259" key="7">
    <source>
        <dbReference type="PROSITE" id="PS50937"/>
    </source>
</evidence>
<dbReference type="EMBL" id="JAFGIX010000017">
    <property type="protein sequence ID" value="MBN1572212.1"/>
    <property type="molecule type" value="Genomic_DNA"/>
</dbReference>
<dbReference type="Proteomes" id="UP000809273">
    <property type="component" value="Unassembled WGS sequence"/>
</dbReference>
<name>A0A9D8KCZ9_9DELT</name>
<dbReference type="Gene3D" id="1.10.1660.10">
    <property type="match status" value="1"/>
</dbReference>
<protein>
    <submittedName>
        <fullName evidence="8">MerR family transcriptional regulator</fullName>
    </submittedName>
</protein>
<dbReference type="InterPro" id="IPR047057">
    <property type="entry name" value="MerR_fam"/>
</dbReference>
<dbReference type="GO" id="GO:0003700">
    <property type="term" value="F:DNA-binding transcription factor activity"/>
    <property type="evidence" value="ECO:0007669"/>
    <property type="project" value="InterPro"/>
</dbReference>
<keyword evidence="2" id="KW-0805">Transcription regulation</keyword>
<dbReference type="SUPFAM" id="SSF46955">
    <property type="entry name" value="Putative DNA-binding domain"/>
    <property type="match status" value="1"/>
</dbReference>
<reference evidence="8" key="2">
    <citation type="submission" date="2021-01" db="EMBL/GenBank/DDBJ databases">
        <authorList>
            <person name="Hahn C.R."/>
            <person name="Youssef N.H."/>
            <person name="Elshahed M."/>
        </authorList>
    </citation>
    <scope>NUCLEOTIDE SEQUENCE</scope>
    <source>
        <strain evidence="8">Zod_Metabat.24</strain>
    </source>
</reference>
<evidence type="ECO:0000256" key="4">
    <source>
        <dbReference type="ARBA" id="ARBA00023163"/>
    </source>
</evidence>
<keyword evidence="1" id="KW-0678">Repressor</keyword>
<keyword evidence="5" id="KW-0175">Coiled coil</keyword>
<dbReference type="PRINTS" id="PR00040">
    <property type="entry name" value="HTHMERR"/>
</dbReference>
<proteinExistence type="predicted"/>
<evidence type="ECO:0000313" key="9">
    <source>
        <dbReference type="Proteomes" id="UP000809273"/>
    </source>
</evidence>
<dbReference type="PROSITE" id="PS50937">
    <property type="entry name" value="HTH_MERR_2"/>
    <property type="match status" value="1"/>
</dbReference>
<accession>A0A9D8KCZ9</accession>
<feature type="coiled-coil region" evidence="5">
    <location>
        <begin position="116"/>
        <end position="143"/>
    </location>
</feature>
<sequence>MAEKSAAGVIKEGGDEESKNNHMSISELSERLDISPRTIRYYEEIGLMDQVKRKEGGKRIYSESDFRRLRFIKKLKLLGLTLAEMQELNAIYKIHRKNSKVFPRIIELFDYHSREIDHRIEELKLLKTEVEEFQQRMREKLEKEGE</sequence>
<dbReference type="InterPro" id="IPR000551">
    <property type="entry name" value="MerR-type_HTH_dom"/>
</dbReference>
<evidence type="ECO:0000256" key="5">
    <source>
        <dbReference type="SAM" id="Coils"/>
    </source>
</evidence>
<keyword evidence="4" id="KW-0804">Transcription</keyword>
<comment type="caution">
    <text evidence="8">The sequence shown here is derived from an EMBL/GenBank/DDBJ whole genome shotgun (WGS) entry which is preliminary data.</text>
</comment>
<keyword evidence="3" id="KW-0238">DNA-binding</keyword>
<feature type="domain" description="HTH merR-type" evidence="7">
    <location>
        <begin position="22"/>
        <end position="91"/>
    </location>
</feature>
<gene>
    <name evidence="8" type="ORF">JW984_03330</name>
</gene>
<dbReference type="GO" id="GO:0003677">
    <property type="term" value="F:DNA binding"/>
    <property type="evidence" value="ECO:0007669"/>
    <property type="project" value="UniProtKB-KW"/>
</dbReference>
<dbReference type="PANTHER" id="PTHR30204">
    <property type="entry name" value="REDOX-CYCLING DRUG-SENSING TRANSCRIPTIONAL ACTIVATOR SOXR"/>
    <property type="match status" value="1"/>
</dbReference>
<dbReference type="PROSITE" id="PS00552">
    <property type="entry name" value="HTH_MERR_1"/>
    <property type="match status" value="1"/>
</dbReference>
<dbReference type="PANTHER" id="PTHR30204:SF69">
    <property type="entry name" value="MERR-FAMILY TRANSCRIPTIONAL REGULATOR"/>
    <property type="match status" value="1"/>
</dbReference>
<feature type="region of interest" description="Disordered" evidence="6">
    <location>
        <begin position="1"/>
        <end position="22"/>
    </location>
</feature>
<evidence type="ECO:0000256" key="1">
    <source>
        <dbReference type="ARBA" id="ARBA00022491"/>
    </source>
</evidence>
<evidence type="ECO:0000256" key="6">
    <source>
        <dbReference type="SAM" id="MobiDB-lite"/>
    </source>
</evidence>
<organism evidence="8 9">
    <name type="scientific">Candidatus Zymogenus saltonus</name>
    <dbReference type="NCBI Taxonomy" id="2844893"/>
    <lineage>
        <taxon>Bacteria</taxon>
        <taxon>Deltaproteobacteria</taxon>
        <taxon>Candidatus Zymogenia</taxon>
        <taxon>Candidatus Zymogeniales</taxon>
        <taxon>Candidatus Zymogenaceae</taxon>
        <taxon>Candidatus Zymogenus</taxon>
    </lineage>
</organism>
<reference evidence="8" key="1">
    <citation type="journal article" date="2021" name="Environ. Microbiol.">
        <title>Genomic characterization of three novel Desulfobacterota classes expand the metabolic and phylogenetic diversity of the phylum.</title>
        <authorList>
            <person name="Murphy C.L."/>
            <person name="Biggerstaff J."/>
            <person name="Eichhorn A."/>
            <person name="Ewing E."/>
            <person name="Shahan R."/>
            <person name="Soriano D."/>
            <person name="Stewart S."/>
            <person name="VanMol K."/>
            <person name="Walker R."/>
            <person name="Walters P."/>
            <person name="Elshahed M.S."/>
            <person name="Youssef N.H."/>
        </authorList>
    </citation>
    <scope>NUCLEOTIDE SEQUENCE</scope>
    <source>
        <strain evidence="8">Zod_Metabat.24</strain>
    </source>
</reference>
<dbReference type="Pfam" id="PF13411">
    <property type="entry name" value="MerR_1"/>
    <property type="match status" value="1"/>
</dbReference>
<dbReference type="AlphaFoldDB" id="A0A9D8KCZ9"/>
<evidence type="ECO:0000256" key="3">
    <source>
        <dbReference type="ARBA" id="ARBA00023125"/>
    </source>
</evidence>